<evidence type="ECO:0000313" key="1">
    <source>
        <dbReference type="EMBL" id="GFS33356.1"/>
    </source>
</evidence>
<dbReference type="EMBL" id="BMAV01024468">
    <property type="protein sequence ID" value="GFS33356.1"/>
    <property type="molecule type" value="Genomic_DNA"/>
</dbReference>
<name>A0A8X6I7H7_9ARAC</name>
<comment type="caution">
    <text evidence="1">The sequence shown here is derived from an EMBL/GenBank/DDBJ whole genome shotgun (WGS) entry which is preliminary data.</text>
</comment>
<gene>
    <name evidence="1" type="primary">NCL1_48983</name>
    <name evidence="1" type="ORF">TNIN_353191</name>
</gene>
<protein>
    <submittedName>
        <fullName evidence="1">Uncharacterized protein</fullName>
    </submittedName>
</protein>
<reference evidence="1" key="1">
    <citation type="submission" date="2020-08" db="EMBL/GenBank/DDBJ databases">
        <title>Multicomponent nature underlies the extraordinary mechanical properties of spider dragline silk.</title>
        <authorList>
            <person name="Kono N."/>
            <person name="Nakamura H."/>
            <person name="Mori M."/>
            <person name="Yoshida Y."/>
            <person name="Ohtoshi R."/>
            <person name="Malay A.D."/>
            <person name="Moran D.A.P."/>
            <person name="Tomita M."/>
            <person name="Numata K."/>
            <person name="Arakawa K."/>
        </authorList>
    </citation>
    <scope>NUCLEOTIDE SEQUENCE</scope>
</reference>
<dbReference type="OrthoDB" id="10340115at2759"/>
<keyword evidence="2" id="KW-1185">Reference proteome</keyword>
<dbReference type="Proteomes" id="UP000886998">
    <property type="component" value="Unassembled WGS sequence"/>
</dbReference>
<sequence>MKYNVFMHNYTPFQQWTLINIDKNGFLEELNLGQRQFLIQQNDEYEPEERYLTSFENGRHFSFDNGWSHWKLLQSHLSRNTRLNNLHLNIANFLNSVHSPAWRRVFADNFIDFSCTDSNIGAFLEEQMEVCRPVHVLKEITKRERGEIFNPFRILESIASPYYYVLPHHREGSYDRMNDIIESWRLRDSSNPYPGDDIFCFESMCRIARMRMCGTFR</sequence>
<evidence type="ECO:0000313" key="2">
    <source>
        <dbReference type="Proteomes" id="UP000886998"/>
    </source>
</evidence>
<dbReference type="AlphaFoldDB" id="A0A8X6I7H7"/>
<organism evidence="1 2">
    <name type="scientific">Trichonephila inaurata madagascariensis</name>
    <dbReference type="NCBI Taxonomy" id="2747483"/>
    <lineage>
        <taxon>Eukaryota</taxon>
        <taxon>Metazoa</taxon>
        <taxon>Ecdysozoa</taxon>
        <taxon>Arthropoda</taxon>
        <taxon>Chelicerata</taxon>
        <taxon>Arachnida</taxon>
        <taxon>Araneae</taxon>
        <taxon>Araneomorphae</taxon>
        <taxon>Entelegynae</taxon>
        <taxon>Araneoidea</taxon>
        <taxon>Nephilidae</taxon>
        <taxon>Trichonephila</taxon>
        <taxon>Trichonephila inaurata</taxon>
    </lineage>
</organism>
<proteinExistence type="predicted"/>
<accession>A0A8X6I7H7</accession>